<dbReference type="PANTHER" id="PTHR45138">
    <property type="entry name" value="REGULATORY COMPONENTS OF SENSORY TRANSDUCTION SYSTEM"/>
    <property type="match status" value="1"/>
</dbReference>
<evidence type="ECO:0000313" key="2">
    <source>
        <dbReference type="EMBL" id="GGM81750.1"/>
    </source>
</evidence>
<dbReference type="NCBIfam" id="TIGR00254">
    <property type="entry name" value="GGDEF"/>
    <property type="match status" value="1"/>
</dbReference>
<dbReference type="PROSITE" id="PS50887">
    <property type="entry name" value="GGDEF"/>
    <property type="match status" value="1"/>
</dbReference>
<dbReference type="InterPro" id="IPR043128">
    <property type="entry name" value="Rev_trsase/Diguanyl_cyclase"/>
</dbReference>
<dbReference type="SUPFAM" id="SSF55073">
    <property type="entry name" value="Nucleotide cyclase"/>
    <property type="match status" value="1"/>
</dbReference>
<evidence type="ECO:0000259" key="1">
    <source>
        <dbReference type="PROSITE" id="PS50887"/>
    </source>
</evidence>
<dbReference type="SMART" id="SM00267">
    <property type="entry name" value="GGDEF"/>
    <property type="match status" value="1"/>
</dbReference>
<dbReference type="Proteomes" id="UP000637578">
    <property type="component" value="Unassembled WGS sequence"/>
</dbReference>
<feature type="domain" description="GGDEF" evidence="1">
    <location>
        <begin position="53"/>
        <end position="196"/>
    </location>
</feature>
<dbReference type="AlphaFoldDB" id="A0A8J3CEH1"/>
<dbReference type="GO" id="GO:0052621">
    <property type="term" value="F:diguanylate cyclase activity"/>
    <property type="evidence" value="ECO:0007669"/>
    <property type="project" value="TreeGrafter"/>
</dbReference>
<evidence type="ECO:0000313" key="3">
    <source>
        <dbReference type="Proteomes" id="UP000637578"/>
    </source>
</evidence>
<dbReference type="InterPro" id="IPR000160">
    <property type="entry name" value="GGDEF_dom"/>
</dbReference>
<organism evidence="2 3">
    <name type="scientific">Longimycelium tulufanense</name>
    <dbReference type="NCBI Taxonomy" id="907463"/>
    <lineage>
        <taxon>Bacteria</taxon>
        <taxon>Bacillati</taxon>
        <taxon>Actinomycetota</taxon>
        <taxon>Actinomycetes</taxon>
        <taxon>Pseudonocardiales</taxon>
        <taxon>Pseudonocardiaceae</taxon>
        <taxon>Longimycelium</taxon>
    </lineage>
</organism>
<dbReference type="InterPro" id="IPR029787">
    <property type="entry name" value="Nucleotide_cyclase"/>
</dbReference>
<proteinExistence type="predicted"/>
<accession>A0A8J3CEH1</accession>
<dbReference type="InterPro" id="IPR050469">
    <property type="entry name" value="Diguanylate_Cyclase"/>
</dbReference>
<protein>
    <recommendedName>
        <fullName evidence="1">GGDEF domain-containing protein</fullName>
    </recommendedName>
</protein>
<reference evidence="2" key="1">
    <citation type="journal article" date="2014" name="Int. J. Syst. Evol. Microbiol.">
        <title>Complete genome sequence of Corynebacterium casei LMG S-19264T (=DSM 44701T), isolated from a smear-ripened cheese.</title>
        <authorList>
            <consortium name="US DOE Joint Genome Institute (JGI-PGF)"/>
            <person name="Walter F."/>
            <person name="Albersmeier A."/>
            <person name="Kalinowski J."/>
            <person name="Ruckert C."/>
        </authorList>
    </citation>
    <scope>NUCLEOTIDE SEQUENCE</scope>
    <source>
        <strain evidence="2">CGMCC 4.5737</strain>
    </source>
</reference>
<reference evidence="2" key="2">
    <citation type="submission" date="2020-09" db="EMBL/GenBank/DDBJ databases">
        <authorList>
            <person name="Sun Q."/>
            <person name="Zhou Y."/>
        </authorList>
    </citation>
    <scope>NUCLEOTIDE SEQUENCE</scope>
    <source>
        <strain evidence="2">CGMCC 4.5737</strain>
    </source>
</reference>
<comment type="caution">
    <text evidence="2">The sequence shown here is derived from an EMBL/GenBank/DDBJ whole genome shotgun (WGS) entry which is preliminary data.</text>
</comment>
<name>A0A8J3CEH1_9PSEU</name>
<dbReference type="FunFam" id="3.30.70.270:FF:000001">
    <property type="entry name" value="Diguanylate cyclase domain protein"/>
    <property type="match status" value="1"/>
</dbReference>
<dbReference type="EMBL" id="BMMK01000053">
    <property type="protein sequence ID" value="GGM81750.1"/>
    <property type="molecule type" value="Genomic_DNA"/>
</dbReference>
<dbReference type="RefSeq" id="WP_189061843.1">
    <property type="nucleotide sequence ID" value="NZ_BMMK01000053.1"/>
</dbReference>
<dbReference type="CDD" id="cd01949">
    <property type="entry name" value="GGDEF"/>
    <property type="match status" value="1"/>
</dbReference>
<dbReference type="Gene3D" id="3.30.70.270">
    <property type="match status" value="1"/>
</dbReference>
<gene>
    <name evidence="2" type="ORF">GCM10012275_60470</name>
</gene>
<keyword evidence="3" id="KW-1185">Reference proteome</keyword>
<dbReference type="Pfam" id="PF00990">
    <property type="entry name" value="GGDEF"/>
    <property type="match status" value="1"/>
</dbReference>
<dbReference type="PANTHER" id="PTHR45138:SF9">
    <property type="entry name" value="DIGUANYLATE CYCLASE DGCM-RELATED"/>
    <property type="match status" value="1"/>
</dbReference>
<sequence>MHLGAGEEVGSELCCAACGQPLGYRTTDRLTGLLDRWGWEEQVTQALAESADDTSVLLLLDLDHFKDINDMHGHLAGDTVLQAVATTLKTTVRTTDLAGRFGGYGGDEFLILLPATSLEHGIAVARRIRARLQDQIVPTHTVHGQATVITGLTASIGMAVHGPHANETMTELLRRADGALLHAKRTGRNRIALGDDLI</sequence>